<reference evidence="1 2" key="1">
    <citation type="submission" date="2017-08" db="EMBL/GenBank/DDBJ databases">
        <title>Reclassification of Bisgaard taxon 37 and 44.</title>
        <authorList>
            <person name="Christensen H."/>
        </authorList>
    </citation>
    <scope>NUCLEOTIDE SEQUENCE [LARGE SCALE GENOMIC DNA]</scope>
    <source>
        <strain evidence="1 2">B96_3</strain>
    </source>
</reference>
<sequence length="294" mass="34498">MTTTKRQSTAANKRLQQLAEKLSTDYPFLPFQLELQENYDLCTQEGKIQLITDIEAYNQKVMAYLIDNIEIIKSTYDDFIKALSKEASNIYTILVLVGIREEETIDELERNIYDREIIRNYGGTITRFKRHMGKYSTYLEDSPPFTSTLVHMDLETTRRGIYALEGEFEPLFTEFVKEYHKYAKRVKKYTEQAIWLHEDVLELEVDLILEMDYYGEEEVHEIHDHLASELTDMYNSWMKIKELLEEPYQENKPGILAMKTNEVLGDLKSFIKSVKKSAIIDDALIKQVIGEKTE</sequence>
<dbReference type="EMBL" id="NRHC01000070">
    <property type="protein sequence ID" value="RIY32067.1"/>
    <property type="molecule type" value="Genomic_DNA"/>
</dbReference>
<keyword evidence="2" id="KW-1185">Reference proteome</keyword>
<proteinExistence type="predicted"/>
<organism evidence="1 2">
    <name type="scientific">Psittacicella hinzii</name>
    <dbReference type="NCBI Taxonomy" id="2028575"/>
    <lineage>
        <taxon>Bacteria</taxon>
        <taxon>Pseudomonadati</taxon>
        <taxon>Pseudomonadota</taxon>
        <taxon>Gammaproteobacteria</taxon>
        <taxon>Pasteurellales</taxon>
        <taxon>Psittacicellaceae</taxon>
        <taxon>Psittacicella</taxon>
    </lineage>
</organism>
<comment type="caution">
    <text evidence="1">The sequence shown here is derived from an EMBL/GenBank/DDBJ whole genome shotgun (WGS) entry which is preliminary data.</text>
</comment>
<dbReference type="AlphaFoldDB" id="A0A3A1Y7F6"/>
<dbReference type="RefSeq" id="WP_119525387.1">
    <property type="nucleotide sequence ID" value="NZ_NRHC01000070.1"/>
</dbReference>
<accession>A0A3A1Y7F6</accession>
<evidence type="ECO:0000313" key="2">
    <source>
        <dbReference type="Proteomes" id="UP000265691"/>
    </source>
</evidence>
<protein>
    <submittedName>
        <fullName evidence="1">Uncharacterized protein</fullName>
    </submittedName>
</protein>
<name>A0A3A1Y7F6_9GAMM</name>
<gene>
    <name evidence="1" type="ORF">CKF54_05615</name>
</gene>
<dbReference type="Proteomes" id="UP000265691">
    <property type="component" value="Unassembled WGS sequence"/>
</dbReference>
<evidence type="ECO:0000313" key="1">
    <source>
        <dbReference type="EMBL" id="RIY32067.1"/>
    </source>
</evidence>